<dbReference type="RefSeq" id="WP_083643758.1">
    <property type="nucleotide sequence ID" value="NZ_AMRU01000002.1"/>
</dbReference>
<dbReference type="KEGG" id="gfl:GRFL_1211"/>
<evidence type="ECO:0000313" key="1">
    <source>
        <dbReference type="EMBL" id="APU67935.1"/>
    </source>
</evidence>
<dbReference type="EMBL" id="CP016359">
    <property type="protein sequence ID" value="APU67935.1"/>
    <property type="molecule type" value="Genomic_DNA"/>
</dbReference>
<evidence type="ECO:0000313" key="2">
    <source>
        <dbReference type="Proteomes" id="UP000186230"/>
    </source>
</evidence>
<reference evidence="1 2" key="1">
    <citation type="submission" date="2016-07" db="EMBL/GenBank/DDBJ databases">
        <title>Multi-omics approach to identify versatile polysaccharide utilization systems of a marine flavobacterium Gramella flava.</title>
        <authorList>
            <person name="Tang K."/>
        </authorList>
    </citation>
    <scope>NUCLEOTIDE SEQUENCE [LARGE SCALE GENOMIC DNA]</scope>
    <source>
        <strain evidence="1 2">JLT2011</strain>
    </source>
</reference>
<proteinExistence type="predicted"/>
<dbReference type="Gene3D" id="2.40.128.490">
    <property type="entry name" value="Uncharacterised protein PF14869, DUF4488"/>
    <property type="match status" value="1"/>
</dbReference>
<dbReference type="OrthoDB" id="706756at2"/>
<dbReference type="AlphaFoldDB" id="A0A1L7I475"/>
<accession>A0A1L7I475</accession>
<keyword evidence="2" id="KW-1185">Reference proteome</keyword>
<protein>
    <submittedName>
        <fullName evidence="1">Uncharacterized protein</fullName>
    </submittedName>
</protein>
<organism evidence="1 2">
    <name type="scientific">Christiangramia flava JLT2011</name>
    <dbReference type="NCBI Taxonomy" id="1229726"/>
    <lineage>
        <taxon>Bacteria</taxon>
        <taxon>Pseudomonadati</taxon>
        <taxon>Bacteroidota</taxon>
        <taxon>Flavobacteriia</taxon>
        <taxon>Flavobacteriales</taxon>
        <taxon>Flavobacteriaceae</taxon>
        <taxon>Christiangramia</taxon>
    </lineage>
</organism>
<gene>
    <name evidence="1" type="ORF">GRFL_1211</name>
</gene>
<dbReference type="Proteomes" id="UP000186230">
    <property type="component" value="Chromosome"/>
</dbReference>
<sequence>MKKFYIAIFLFFPVLLSAQTLEGSWILTQRNGSPVQDTQAVRIYQDNYFSEAAKNTTNNEFLWAKGGEFQTRDYRELIDFDTREPALVGDTLDSKLSFVSADQIRINHGAEEEVWQRLSSSANDLSGNWVITGRQRNGEMNTMTPGDRRTIKILGGERFQWVAFNSATGEFFGSGAGTYTAKNGKYEEMIDTFSRDKNRVGTRLEFHYEVKDGQWHHSGKSSKGEDMYEIWSAYAEAYVK</sequence>
<name>A0A1L7I475_9FLAO</name>
<dbReference type="STRING" id="1229726.GRFL_1211"/>